<dbReference type="SUPFAM" id="SSF81321">
    <property type="entry name" value="Family A G protein-coupled receptor-like"/>
    <property type="match status" value="1"/>
</dbReference>
<comment type="subcellular location">
    <subcellularLocation>
        <location evidence="1">Membrane</location>
    </subcellularLocation>
</comment>
<evidence type="ECO:0000259" key="6">
    <source>
        <dbReference type="PROSITE" id="PS50262"/>
    </source>
</evidence>
<protein>
    <submittedName>
        <fullName evidence="8">G_PROTEIN_RECEP_F1_2 domain-containing protein</fullName>
    </submittedName>
</protein>
<sequence length="374" mass="42468">MCFLQESGESTRPAEAPPPISAERLVCAANTFPCCSQHSRLLPMANVSDDVPETETFQNDAIAALVIFAWAMIGLSVNIFAIILTWRNKHMANAFGYLCLSHEIGDIGVLLLYAFWAAPTTLFQTNASGYSGKKLGQFGIFMWNVCVYSHLFITINRFLAIFFPFGYRRCFKGFITFGYIAMMWMVAASNIIPYFFENCYFVYIPQLYVWHFASTTCGKALLYNDFLVGIAFMVIMVLIDSLTYCRILIAKRQMQSSSNRREIRFFIQACCQGLLFVCKLFTFYFISTLSEGKWYKFVTSTLVWESAHVFDGIILILFNSEFQRWVTGKASYQSYSANIPVRFSGVFPHGSAIQSRAVLSAYRKTTSKNGISHV</sequence>
<reference evidence="8" key="1">
    <citation type="submission" date="2016-11" db="UniProtKB">
        <authorList>
            <consortium name="WormBaseParasite"/>
        </authorList>
    </citation>
    <scope>IDENTIFICATION</scope>
</reference>
<evidence type="ECO:0000313" key="8">
    <source>
        <dbReference type="WBParaSite" id="L893_g2948.t1"/>
    </source>
</evidence>
<dbReference type="PANTHER" id="PTHR23017:SF3">
    <property type="entry name" value="G-PROTEIN COUPLED RECEPTORS FAMILY 1 PROFILE DOMAIN-CONTAINING PROTEIN"/>
    <property type="match status" value="1"/>
</dbReference>
<feature type="transmembrane region" description="Helical" evidence="5">
    <location>
        <begin position="61"/>
        <end position="83"/>
    </location>
</feature>
<evidence type="ECO:0000256" key="2">
    <source>
        <dbReference type="ARBA" id="ARBA00022692"/>
    </source>
</evidence>
<feature type="domain" description="G-protein coupled receptors family 1 profile" evidence="6">
    <location>
        <begin position="77"/>
        <end position="267"/>
    </location>
</feature>
<keyword evidence="4 5" id="KW-0472">Membrane</keyword>
<feature type="transmembrane region" description="Helical" evidence="5">
    <location>
        <begin position="95"/>
        <end position="118"/>
    </location>
</feature>
<dbReference type="Pfam" id="PF10328">
    <property type="entry name" value="7TM_GPCR_Srx"/>
    <property type="match status" value="1"/>
</dbReference>
<feature type="transmembrane region" description="Helical" evidence="5">
    <location>
        <begin position="174"/>
        <end position="196"/>
    </location>
</feature>
<dbReference type="CDD" id="cd00637">
    <property type="entry name" value="7tm_classA_rhodopsin-like"/>
    <property type="match status" value="1"/>
</dbReference>
<accession>A0A1I7ZSV1</accession>
<dbReference type="PANTHER" id="PTHR23017">
    <property type="entry name" value="SERPENTINE RECEPTOR, CLASS X"/>
    <property type="match status" value="1"/>
</dbReference>
<dbReference type="Proteomes" id="UP000095287">
    <property type="component" value="Unplaced"/>
</dbReference>
<keyword evidence="3 5" id="KW-1133">Transmembrane helix</keyword>
<dbReference type="AlphaFoldDB" id="A0A1I7ZSV1"/>
<feature type="transmembrane region" description="Helical" evidence="5">
    <location>
        <begin position="265"/>
        <end position="286"/>
    </location>
</feature>
<keyword evidence="2 5" id="KW-0812">Transmembrane</keyword>
<dbReference type="GO" id="GO:0016020">
    <property type="term" value="C:membrane"/>
    <property type="evidence" value="ECO:0007669"/>
    <property type="project" value="UniProtKB-SubCell"/>
</dbReference>
<evidence type="ECO:0000313" key="7">
    <source>
        <dbReference type="Proteomes" id="UP000095287"/>
    </source>
</evidence>
<dbReference type="Gene3D" id="1.20.1070.10">
    <property type="entry name" value="Rhodopsin 7-helix transmembrane proteins"/>
    <property type="match status" value="1"/>
</dbReference>
<evidence type="ECO:0000256" key="1">
    <source>
        <dbReference type="ARBA" id="ARBA00004370"/>
    </source>
</evidence>
<keyword evidence="7" id="KW-1185">Reference proteome</keyword>
<dbReference type="InterPro" id="IPR017452">
    <property type="entry name" value="GPCR_Rhodpsn_7TM"/>
</dbReference>
<feature type="transmembrane region" description="Helical" evidence="5">
    <location>
        <begin position="298"/>
        <end position="318"/>
    </location>
</feature>
<evidence type="ECO:0000256" key="5">
    <source>
        <dbReference type="SAM" id="Phobius"/>
    </source>
</evidence>
<feature type="transmembrane region" description="Helical" evidence="5">
    <location>
        <begin position="138"/>
        <end position="162"/>
    </location>
</feature>
<dbReference type="PROSITE" id="PS50262">
    <property type="entry name" value="G_PROTEIN_RECEP_F1_2"/>
    <property type="match status" value="1"/>
</dbReference>
<organism evidence="7 8">
    <name type="scientific">Steinernema glaseri</name>
    <dbReference type="NCBI Taxonomy" id="37863"/>
    <lineage>
        <taxon>Eukaryota</taxon>
        <taxon>Metazoa</taxon>
        <taxon>Ecdysozoa</taxon>
        <taxon>Nematoda</taxon>
        <taxon>Chromadorea</taxon>
        <taxon>Rhabditida</taxon>
        <taxon>Tylenchina</taxon>
        <taxon>Panagrolaimomorpha</taxon>
        <taxon>Strongyloidoidea</taxon>
        <taxon>Steinernematidae</taxon>
        <taxon>Steinernema</taxon>
    </lineage>
</organism>
<name>A0A1I7ZSV1_9BILA</name>
<feature type="transmembrane region" description="Helical" evidence="5">
    <location>
        <begin position="226"/>
        <end position="245"/>
    </location>
</feature>
<proteinExistence type="predicted"/>
<dbReference type="InterPro" id="IPR019430">
    <property type="entry name" value="7TM_GPCR_serpentine_rcpt_Srx"/>
</dbReference>
<evidence type="ECO:0000256" key="4">
    <source>
        <dbReference type="ARBA" id="ARBA00023136"/>
    </source>
</evidence>
<evidence type="ECO:0000256" key="3">
    <source>
        <dbReference type="ARBA" id="ARBA00022989"/>
    </source>
</evidence>
<dbReference type="WBParaSite" id="L893_g2948.t1">
    <property type="protein sequence ID" value="L893_g2948.t1"/>
    <property type="gene ID" value="L893_g2948"/>
</dbReference>